<proteinExistence type="predicted"/>
<name>A0A8S1J6I2_9CHLO</name>
<dbReference type="Proteomes" id="UP000708148">
    <property type="component" value="Unassembled WGS sequence"/>
</dbReference>
<accession>A0A8S1J6I2</accession>
<evidence type="ECO:0000313" key="1">
    <source>
        <dbReference type="EMBL" id="CAD7703238.1"/>
    </source>
</evidence>
<reference evidence="1" key="1">
    <citation type="submission" date="2020-12" db="EMBL/GenBank/DDBJ databases">
        <authorList>
            <person name="Iha C."/>
        </authorList>
    </citation>
    <scope>NUCLEOTIDE SEQUENCE</scope>
</reference>
<keyword evidence="2" id="KW-1185">Reference proteome</keyword>
<protein>
    <submittedName>
        <fullName evidence="1">Uncharacterized protein</fullName>
    </submittedName>
</protein>
<sequence>MEDRLCRNGGREILGQLQNPVRLLFLTNCVALTRNICRGPSTIRCSDFPKYIAVHERGMADRLRWKICRMLQRHGVLGWHLAKPGLTGSGGIRCGACKNKFFKTGGVIIGIVYLVNLSRPRCLAFKRLHYFGAFLFSASRVATAERVCI</sequence>
<organism evidence="1 2">
    <name type="scientific">Ostreobium quekettii</name>
    <dbReference type="NCBI Taxonomy" id="121088"/>
    <lineage>
        <taxon>Eukaryota</taxon>
        <taxon>Viridiplantae</taxon>
        <taxon>Chlorophyta</taxon>
        <taxon>core chlorophytes</taxon>
        <taxon>Ulvophyceae</taxon>
        <taxon>TCBD clade</taxon>
        <taxon>Bryopsidales</taxon>
        <taxon>Ostreobineae</taxon>
        <taxon>Ostreobiaceae</taxon>
        <taxon>Ostreobium</taxon>
    </lineage>
</organism>
<evidence type="ECO:0000313" key="2">
    <source>
        <dbReference type="Proteomes" id="UP000708148"/>
    </source>
</evidence>
<gene>
    <name evidence="1" type="ORF">OSTQU699_LOCUS8595</name>
</gene>
<comment type="caution">
    <text evidence="1">The sequence shown here is derived from an EMBL/GenBank/DDBJ whole genome shotgun (WGS) entry which is preliminary data.</text>
</comment>
<dbReference type="AlphaFoldDB" id="A0A8S1J6I2"/>
<dbReference type="EMBL" id="CAJHUC010002128">
    <property type="protein sequence ID" value="CAD7703238.1"/>
    <property type="molecule type" value="Genomic_DNA"/>
</dbReference>